<organism evidence="1 2">
    <name type="scientific">Populus alba</name>
    <name type="common">White poplar</name>
    <dbReference type="NCBI Taxonomy" id="43335"/>
    <lineage>
        <taxon>Eukaryota</taxon>
        <taxon>Viridiplantae</taxon>
        <taxon>Streptophyta</taxon>
        <taxon>Embryophyta</taxon>
        <taxon>Tracheophyta</taxon>
        <taxon>Spermatophyta</taxon>
        <taxon>Magnoliopsida</taxon>
        <taxon>eudicotyledons</taxon>
        <taxon>Gunneridae</taxon>
        <taxon>Pentapetalae</taxon>
        <taxon>rosids</taxon>
        <taxon>fabids</taxon>
        <taxon>Malpighiales</taxon>
        <taxon>Salicaceae</taxon>
        <taxon>Saliceae</taxon>
        <taxon>Populus</taxon>
    </lineage>
</organism>
<name>A0ACC4BRI6_POPAL</name>
<comment type="caution">
    <text evidence="1">The sequence shown here is derived from an EMBL/GenBank/DDBJ whole genome shotgun (WGS) entry which is preliminary data.</text>
</comment>
<dbReference type="Proteomes" id="UP000309997">
    <property type="component" value="Unassembled WGS sequence"/>
</dbReference>
<dbReference type="EMBL" id="RCHU02000008">
    <property type="protein sequence ID" value="KAL3581219.1"/>
    <property type="molecule type" value="Genomic_DNA"/>
</dbReference>
<keyword evidence="2" id="KW-1185">Reference proteome</keyword>
<evidence type="ECO:0000313" key="2">
    <source>
        <dbReference type="Proteomes" id="UP000309997"/>
    </source>
</evidence>
<gene>
    <name evidence="1" type="ORF">D5086_015551</name>
</gene>
<evidence type="ECO:0000313" key="1">
    <source>
        <dbReference type="EMBL" id="KAL3581219.1"/>
    </source>
</evidence>
<protein>
    <submittedName>
        <fullName evidence="1">Uncharacterized protein</fullName>
    </submittedName>
</protein>
<proteinExistence type="predicted"/>
<accession>A0ACC4BRI6</accession>
<reference evidence="1 2" key="1">
    <citation type="journal article" date="2024" name="Plant Biotechnol. J.">
        <title>Genome and CRISPR/Cas9 system of a widespread forest tree (Populus alba) in the world.</title>
        <authorList>
            <person name="Liu Y.J."/>
            <person name="Jiang P.F."/>
            <person name="Han X.M."/>
            <person name="Li X.Y."/>
            <person name="Wang H.M."/>
            <person name="Wang Y.J."/>
            <person name="Wang X.X."/>
            <person name="Zeng Q.Y."/>
        </authorList>
    </citation>
    <scope>NUCLEOTIDE SEQUENCE [LARGE SCALE GENOMIC DNA]</scope>
    <source>
        <strain evidence="2">cv. PAL-ZL1</strain>
    </source>
</reference>
<sequence>MLFGEGDWRSISRKVGITRKVSLPSPEVHPMKRASSLIAHSTAARKRWQVSPVYTNPTSKTNAAPSWVAPGGAKDATAEPDSRPCIAYHPSKWKQPDFIKNFIKSKALVGKGAYETVFSCMHKLDGQAYAVKIVKFNRHYDQDKVLREVKALAKCNHSNVVRYFNAWIEWIVVQSSDEDEDDDKEGDDDGASSKSLDAMLFIQMEHCHQNLDNLLEQSTITEGTALKYFQGMVKGLDHIYGKKIIHGDLSRKNIFIDANKVIKVADFGLAKLLGNSATAIKSGSSGTKSYLAPEAEKGAPIDQKVDIYSLGILFLELLGSFTTMSERAHAINNLREMRVLPESISKYEDYILQLVAFSPEERPSTKEILTWPIWADVSSSEAENDDRVPIRIGDDHQAADDDMPGLENADDDMPELEDADDDMHHARFGRC</sequence>